<dbReference type="GO" id="GO:0005615">
    <property type="term" value="C:extracellular space"/>
    <property type="evidence" value="ECO:0007669"/>
    <property type="project" value="InterPro"/>
</dbReference>
<reference evidence="13" key="2">
    <citation type="submission" date="2025-08" db="UniProtKB">
        <authorList>
            <consortium name="Ensembl"/>
        </authorList>
    </citation>
    <scope>IDENTIFICATION</scope>
</reference>
<comment type="subcellular location">
    <subcellularLocation>
        <location evidence="1">Secreted</location>
    </subcellularLocation>
</comment>
<comment type="similarity">
    <text evidence="2">Belongs to the sclerostin family.</text>
</comment>
<evidence type="ECO:0000256" key="6">
    <source>
        <dbReference type="ARBA" id="ARBA00023157"/>
    </source>
</evidence>
<feature type="region of interest" description="Disordered" evidence="10">
    <location>
        <begin position="185"/>
        <end position="224"/>
    </location>
</feature>
<dbReference type="PANTHER" id="PTHR14903:SF5">
    <property type="entry name" value="SCLEROSTIN DOMAIN-CONTAINING PROTEIN 1"/>
    <property type="match status" value="1"/>
</dbReference>
<dbReference type="FunCoup" id="A0A672Z103">
    <property type="interactions" value="426"/>
</dbReference>
<dbReference type="Proteomes" id="UP000472271">
    <property type="component" value="Chromosome 16"/>
</dbReference>
<keyword evidence="5 11" id="KW-0732">Signal</keyword>
<dbReference type="AlphaFoldDB" id="A0A672Z103"/>
<dbReference type="OrthoDB" id="6624188at2759"/>
<protein>
    <recommendedName>
        <fullName evidence="8">Sclerostin domain-containing protein 1</fullName>
    </recommendedName>
</protein>
<dbReference type="GO" id="GO:0030514">
    <property type="term" value="P:negative regulation of BMP signaling pathway"/>
    <property type="evidence" value="ECO:0007669"/>
    <property type="project" value="TreeGrafter"/>
</dbReference>
<evidence type="ECO:0000256" key="8">
    <source>
        <dbReference type="ARBA" id="ARBA00039256"/>
    </source>
</evidence>
<evidence type="ECO:0000256" key="1">
    <source>
        <dbReference type="ARBA" id="ARBA00004613"/>
    </source>
</evidence>
<dbReference type="Ensembl" id="ENSSORT00005010873.1">
    <property type="protein sequence ID" value="ENSSORP00005010535.1"/>
    <property type="gene ID" value="ENSSORG00005005699.1"/>
</dbReference>
<feature type="signal peptide" evidence="11">
    <location>
        <begin position="1"/>
        <end position="24"/>
    </location>
</feature>
<evidence type="ECO:0000256" key="2">
    <source>
        <dbReference type="ARBA" id="ARBA00007850"/>
    </source>
</evidence>
<dbReference type="GO" id="GO:0036122">
    <property type="term" value="F:BMP binding"/>
    <property type="evidence" value="ECO:0007669"/>
    <property type="project" value="TreeGrafter"/>
</dbReference>
<reference evidence="13" key="3">
    <citation type="submission" date="2025-09" db="UniProtKB">
        <authorList>
            <consortium name="Ensembl"/>
        </authorList>
    </citation>
    <scope>IDENTIFICATION</scope>
</reference>
<name>A0A672Z103_9TELE</name>
<evidence type="ECO:0000259" key="12">
    <source>
        <dbReference type="PROSITE" id="PS01225"/>
    </source>
</evidence>
<reference evidence="13" key="1">
    <citation type="submission" date="2019-06" db="EMBL/GenBank/DDBJ databases">
        <authorList>
            <consortium name="Wellcome Sanger Institute Data Sharing"/>
        </authorList>
    </citation>
    <scope>NUCLEOTIDE SEQUENCE [LARGE SCALE GENOMIC DNA]</scope>
</reference>
<dbReference type="Gene3D" id="2.10.90.10">
    <property type="entry name" value="Cystine-knot cytokines"/>
    <property type="match status" value="1"/>
</dbReference>
<evidence type="ECO:0000256" key="4">
    <source>
        <dbReference type="ARBA" id="ARBA00022687"/>
    </source>
</evidence>
<proteinExistence type="inferred from homology"/>
<sequence length="224" mass="25178">MHLSVHDSCHSLVLLCILFRSSQAFKNDATELLFSHVNAPEPVLQRNMSLNRARTAGKGASGGAHNGSEQSQIGCRELRSTKYISDGHCTSINPIKELVCAGECFPAQMLQNLIGSTYGRKLWGRRSSSSSSSSSSNQYWRCVTDKTRTQRIQLQCQDGSTRTYKITVVTSCKCKRYSRQHNESGNKFEEMSLSPPQLLHKHKAKSNRRLGKNQLSENWRETEP</sequence>
<evidence type="ECO:0000256" key="10">
    <source>
        <dbReference type="SAM" id="MobiDB-lite"/>
    </source>
</evidence>
<comment type="caution">
    <text evidence="9">Lacks conserved residue(s) required for the propagation of feature annotation.</text>
</comment>
<evidence type="ECO:0000313" key="14">
    <source>
        <dbReference type="Proteomes" id="UP000472271"/>
    </source>
</evidence>
<dbReference type="InterPro" id="IPR006207">
    <property type="entry name" value="Cys_knot_C"/>
</dbReference>
<dbReference type="Pfam" id="PF05463">
    <property type="entry name" value="Sclerostin"/>
    <property type="match status" value="1"/>
</dbReference>
<keyword evidence="14" id="KW-1185">Reference proteome</keyword>
<evidence type="ECO:0000313" key="13">
    <source>
        <dbReference type="Ensembl" id="ENSSORP00005010535.1"/>
    </source>
</evidence>
<evidence type="ECO:0000256" key="7">
    <source>
        <dbReference type="ARBA" id="ARBA00023180"/>
    </source>
</evidence>
<keyword evidence="3" id="KW-0964">Secreted</keyword>
<feature type="chain" id="PRO_5025533150" description="Sclerostin domain-containing protein 1" evidence="11">
    <location>
        <begin position="25"/>
        <end position="224"/>
    </location>
</feature>
<evidence type="ECO:0000256" key="11">
    <source>
        <dbReference type="SAM" id="SignalP"/>
    </source>
</evidence>
<evidence type="ECO:0000256" key="9">
    <source>
        <dbReference type="PROSITE-ProRule" id="PRU00039"/>
    </source>
</evidence>
<keyword evidence="7" id="KW-0325">Glycoprotein</keyword>
<keyword evidence="6" id="KW-1015">Disulfide bond</keyword>
<dbReference type="PANTHER" id="PTHR14903">
    <property type="entry name" value="SCLEROSTIN-RELATED"/>
    <property type="match status" value="1"/>
</dbReference>
<dbReference type="GO" id="GO:0016055">
    <property type="term" value="P:Wnt signaling pathway"/>
    <property type="evidence" value="ECO:0007669"/>
    <property type="project" value="UniProtKB-KW"/>
</dbReference>
<keyword evidence="4" id="KW-0879">Wnt signaling pathway</keyword>
<dbReference type="InterPro" id="IPR008835">
    <property type="entry name" value="Sclerostin/SOSTDC1"/>
</dbReference>
<evidence type="ECO:0000256" key="3">
    <source>
        <dbReference type="ARBA" id="ARBA00022525"/>
    </source>
</evidence>
<feature type="compositionally biased region" description="Basic residues" evidence="10">
    <location>
        <begin position="199"/>
        <end position="211"/>
    </location>
</feature>
<organism evidence="13 14">
    <name type="scientific">Sphaeramia orbicularis</name>
    <name type="common">orbiculate cardinalfish</name>
    <dbReference type="NCBI Taxonomy" id="375764"/>
    <lineage>
        <taxon>Eukaryota</taxon>
        <taxon>Metazoa</taxon>
        <taxon>Chordata</taxon>
        <taxon>Craniata</taxon>
        <taxon>Vertebrata</taxon>
        <taxon>Euteleostomi</taxon>
        <taxon>Actinopterygii</taxon>
        <taxon>Neopterygii</taxon>
        <taxon>Teleostei</taxon>
        <taxon>Neoteleostei</taxon>
        <taxon>Acanthomorphata</taxon>
        <taxon>Gobiaria</taxon>
        <taxon>Kurtiformes</taxon>
        <taxon>Apogonoidei</taxon>
        <taxon>Apogonidae</taxon>
        <taxon>Apogoninae</taxon>
        <taxon>Sphaeramia</taxon>
    </lineage>
</organism>
<dbReference type="PROSITE" id="PS01225">
    <property type="entry name" value="CTCK_2"/>
    <property type="match status" value="1"/>
</dbReference>
<dbReference type="GO" id="GO:0030178">
    <property type="term" value="P:negative regulation of Wnt signaling pathway"/>
    <property type="evidence" value="ECO:0007669"/>
    <property type="project" value="TreeGrafter"/>
</dbReference>
<dbReference type="InterPro" id="IPR029034">
    <property type="entry name" value="Cystine-knot_cytokine"/>
</dbReference>
<feature type="domain" description="CTCK" evidence="12">
    <location>
        <begin position="75"/>
        <end position="179"/>
    </location>
</feature>
<evidence type="ECO:0000256" key="5">
    <source>
        <dbReference type="ARBA" id="ARBA00022729"/>
    </source>
</evidence>
<gene>
    <name evidence="13" type="primary">sostdc1a</name>
</gene>
<dbReference type="InParanoid" id="A0A672Z103"/>
<accession>A0A672Z103</accession>